<proteinExistence type="predicted"/>
<sequence length="224" mass="25202">MAKNGRSPKRNDAGLRVGVHQEHPGGVVLPAQRLLRSWRVLWSMNRYALSRSRVDRVQVRREEAVAQRATAEQAVIGHAQEQRVFLIVQKKLSRLKGVKVTMTQTGLAVEKTPRLSWGWTFGVGSVVASVFAFAVWELAWAGFLLLTVGICLIAYVASVRRQSVRAIFAPGDSTLPRLTEWSVHDPRPQVRSYIYRKLLRQPGATVTDLPSTWDQLLKWVLRGA</sequence>
<dbReference type="EMBL" id="JAFEVO010000001">
    <property type="protein sequence ID" value="MBS3182355.1"/>
    <property type="molecule type" value="Genomic_DNA"/>
</dbReference>
<keyword evidence="3" id="KW-1185">Reference proteome</keyword>
<evidence type="ECO:0000313" key="2">
    <source>
        <dbReference type="EMBL" id="MBS3182355.1"/>
    </source>
</evidence>
<feature type="transmembrane region" description="Helical" evidence="1">
    <location>
        <begin position="115"/>
        <end position="134"/>
    </location>
</feature>
<comment type="caution">
    <text evidence="2">The sequence shown here is derived from an EMBL/GenBank/DDBJ whole genome shotgun (WGS) entry which is preliminary data.</text>
</comment>
<evidence type="ECO:0008006" key="4">
    <source>
        <dbReference type="Google" id="ProtNLM"/>
    </source>
</evidence>
<accession>A0ABS5M676</accession>
<feature type="transmembrane region" description="Helical" evidence="1">
    <location>
        <begin position="140"/>
        <end position="157"/>
    </location>
</feature>
<keyword evidence="1" id="KW-1133">Transmembrane helix</keyword>
<gene>
    <name evidence="2" type="ORF">JSQ98_09150</name>
</gene>
<dbReference type="Proteomes" id="UP000811492">
    <property type="component" value="Unassembled WGS sequence"/>
</dbReference>
<keyword evidence="1" id="KW-0472">Membrane</keyword>
<organism evidence="2 3">
    <name type="scientific">Leucobacter manosquensis</name>
    <dbReference type="NCBI Taxonomy" id="2810611"/>
    <lineage>
        <taxon>Bacteria</taxon>
        <taxon>Bacillati</taxon>
        <taxon>Actinomycetota</taxon>
        <taxon>Actinomycetes</taxon>
        <taxon>Micrococcales</taxon>
        <taxon>Microbacteriaceae</taxon>
        <taxon>Leucobacter</taxon>
    </lineage>
</organism>
<evidence type="ECO:0000256" key="1">
    <source>
        <dbReference type="SAM" id="Phobius"/>
    </source>
</evidence>
<name>A0ABS5M676_9MICO</name>
<reference evidence="2 3" key="1">
    <citation type="submission" date="2021-02" db="EMBL/GenBank/DDBJ databases">
        <title>Draft genome and description of Leucobacter sp nov strain Marseille-Q4368.</title>
        <authorList>
            <person name="Boxberger M."/>
            <person name="La Scola B."/>
        </authorList>
    </citation>
    <scope>NUCLEOTIDE SEQUENCE [LARGE SCALE GENOMIC DNA]</scope>
    <source>
        <strain evidence="2 3">Marseille-Q4368</strain>
    </source>
</reference>
<keyword evidence="1" id="KW-0812">Transmembrane</keyword>
<evidence type="ECO:0000313" key="3">
    <source>
        <dbReference type="Proteomes" id="UP000811492"/>
    </source>
</evidence>
<protein>
    <recommendedName>
        <fullName evidence="4">DUF3040 domain-containing protein</fullName>
    </recommendedName>
</protein>
<dbReference type="RefSeq" id="WP_211649343.1">
    <property type="nucleotide sequence ID" value="NZ_JAFEVO010000001.1"/>
</dbReference>